<keyword evidence="2 8" id="KW-1003">Cell membrane</keyword>
<keyword evidence="3 8" id="KW-0812">Transmembrane</keyword>
<keyword evidence="10" id="KW-1185">Reference proteome</keyword>
<keyword evidence="8" id="KW-0813">Transport</keyword>
<dbReference type="EMBL" id="CP025066">
    <property type="protein sequence ID" value="AUX08528.1"/>
    <property type="molecule type" value="Genomic_DNA"/>
</dbReference>
<feature type="transmembrane region" description="Helical" evidence="8">
    <location>
        <begin position="33"/>
        <end position="53"/>
    </location>
</feature>
<dbReference type="InterPro" id="IPR003691">
    <property type="entry name" value="FluC"/>
</dbReference>
<dbReference type="Pfam" id="PF02537">
    <property type="entry name" value="CRCB"/>
    <property type="match status" value="1"/>
</dbReference>
<feature type="transmembrane region" description="Helical" evidence="8">
    <location>
        <begin position="98"/>
        <end position="116"/>
    </location>
</feature>
<comment type="function">
    <text evidence="8">Fluoride-specific ion channel. Important for reducing fluoride concentration in the cell, thus reducing its toxicity.</text>
</comment>
<gene>
    <name evidence="8" type="primary">fluC</name>
    <name evidence="8" type="synonym">crcB</name>
    <name evidence="9" type="ORF">AArcSl_0885</name>
</gene>
<evidence type="ECO:0000256" key="4">
    <source>
        <dbReference type="ARBA" id="ARBA00022989"/>
    </source>
</evidence>
<organism evidence="9 10">
    <name type="scientific">Halalkaliarchaeum desulfuricum</name>
    <dbReference type="NCBI Taxonomy" id="2055893"/>
    <lineage>
        <taxon>Archaea</taxon>
        <taxon>Methanobacteriati</taxon>
        <taxon>Methanobacteriota</taxon>
        <taxon>Stenosarchaea group</taxon>
        <taxon>Halobacteria</taxon>
        <taxon>Halobacteriales</taxon>
        <taxon>Haloferacaceae</taxon>
        <taxon>Halalkaliarchaeum</taxon>
    </lineage>
</organism>
<evidence type="ECO:0000313" key="9">
    <source>
        <dbReference type="EMBL" id="AUX08528.1"/>
    </source>
</evidence>
<proteinExistence type="inferred from homology"/>
<dbReference type="PANTHER" id="PTHR28259">
    <property type="entry name" value="FLUORIDE EXPORT PROTEIN 1-RELATED"/>
    <property type="match status" value="1"/>
</dbReference>
<feature type="transmembrane region" description="Helical" evidence="8">
    <location>
        <begin position="60"/>
        <end position="78"/>
    </location>
</feature>
<keyword evidence="8" id="KW-0915">Sodium</keyword>
<keyword evidence="5 8" id="KW-0472">Membrane</keyword>
<dbReference type="HAMAP" id="MF_00454">
    <property type="entry name" value="FluC"/>
    <property type="match status" value="1"/>
</dbReference>
<dbReference type="GO" id="GO:0046872">
    <property type="term" value="F:metal ion binding"/>
    <property type="evidence" value="ECO:0007669"/>
    <property type="project" value="UniProtKB-KW"/>
</dbReference>
<sequence length="118" mass="11857">MNSLLAVQLVGLGGALGSVLRYGAYAALPTDGYPFATLLVNVLGSFLLGVVTFGGAGDGAALFVGVGVCGAFTTYSSFSVDVVRLWERGRRSHAAAHAVGNLALSLLAVGAAWALVSV</sequence>
<dbReference type="AlphaFoldDB" id="A0A343THF6"/>
<keyword evidence="8" id="KW-0407">Ion channel</keyword>
<protein>
    <recommendedName>
        <fullName evidence="8">Fluoride-specific ion channel FluC</fullName>
    </recommendedName>
</protein>
<dbReference type="GO" id="GO:0140114">
    <property type="term" value="P:cellular detoxification of fluoride"/>
    <property type="evidence" value="ECO:0007669"/>
    <property type="project" value="UniProtKB-UniRule"/>
</dbReference>
<name>A0A343THF6_9EURY</name>
<evidence type="ECO:0000256" key="7">
    <source>
        <dbReference type="ARBA" id="ARBA00035585"/>
    </source>
</evidence>
<comment type="subcellular location">
    <subcellularLocation>
        <location evidence="1 8">Cell membrane</location>
        <topology evidence="1 8">Multi-pass membrane protein</topology>
    </subcellularLocation>
</comment>
<dbReference type="GO" id="GO:0005886">
    <property type="term" value="C:plasma membrane"/>
    <property type="evidence" value="ECO:0007669"/>
    <property type="project" value="UniProtKB-SubCell"/>
</dbReference>
<keyword evidence="8" id="KW-0479">Metal-binding</keyword>
<evidence type="ECO:0000256" key="6">
    <source>
        <dbReference type="ARBA" id="ARBA00035120"/>
    </source>
</evidence>
<comment type="catalytic activity">
    <reaction evidence="7">
        <text>fluoride(in) = fluoride(out)</text>
        <dbReference type="Rhea" id="RHEA:76159"/>
        <dbReference type="ChEBI" id="CHEBI:17051"/>
    </reaction>
    <physiologicalReaction direction="left-to-right" evidence="7">
        <dbReference type="Rhea" id="RHEA:76160"/>
    </physiologicalReaction>
</comment>
<comment type="activity regulation">
    <text evidence="8">Na(+) is not transported, but it plays an essential structural role and its presence is essential for fluoride channel function.</text>
</comment>
<evidence type="ECO:0000256" key="1">
    <source>
        <dbReference type="ARBA" id="ARBA00004651"/>
    </source>
</evidence>
<accession>A0A343THF6</accession>
<evidence type="ECO:0000256" key="2">
    <source>
        <dbReference type="ARBA" id="ARBA00022475"/>
    </source>
</evidence>
<reference evidence="10" key="1">
    <citation type="submission" date="2017-11" db="EMBL/GenBank/DDBJ databases">
        <title>Phenotypic and genomic properties of facultatively anaerobic sulfur-reducing natronoarchaea from hypersaline soda lakes.</title>
        <authorList>
            <person name="Sorokin D.Y."/>
            <person name="Kublanov I.V."/>
            <person name="Roman P."/>
            <person name="Sinninghe Damste J.S."/>
            <person name="Golyshin P.N."/>
            <person name="Rojo D."/>
            <person name="Ciordia S."/>
            <person name="Mena M.D.C."/>
            <person name="Ferrer M."/>
            <person name="Messina E."/>
            <person name="Smedile F."/>
            <person name="La Spada G."/>
            <person name="La Cono V."/>
            <person name="Yakimov M.M."/>
        </authorList>
    </citation>
    <scope>NUCLEOTIDE SEQUENCE [LARGE SCALE GENOMIC DNA]</scope>
    <source>
        <strain evidence="10">AArc-Sl</strain>
    </source>
</reference>
<feature type="binding site" evidence="8">
    <location>
        <position position="70"/>
    </location>
    <ligand>
        <name>Na(+)</name>
        <dbReference type="ChEBI" id="CHEBI:29101"/>
        <note>structural</note>
    </ligand>
</feature>
<evidence type="ECO:0000256" key="3">
    <source>
        <dbReference type="ARBA" id="ARBA00022692"/>
    </source>
</evidence>
<dbReference type="RefSeq" id="WP_119815601.1">
    <property type="nucleotide sequence ID" value="NZ_CP025066.1"/>
</dbReference>
<dbReference type="GO" id="GO:0062054">
    <property type="term" value="F:fluoride channel activity"/>
    <property type="evidence" value="ECO:0007669"/>
    <property type="project" value="UniProtKB-UniRule"/>
</dbReference>
<dbReference type="Proteomes" id="UP000263012">
    <property type="component" value="Chromosome"/>
</dbReference>
<dbReference type="OrthoDB" id="304656at2157"/>
<dbReference type="KEGG" id="hdf:AArcSl_0885"/>
<evidence type="ECO:0000313" key="10">
    <source>
        <dbReference type="Proteomes" id="UP000263012"/>
    </source>
</evidence>
<dbReference type="PANTHER" id="PTHR28259:SF1">
    <property type="entry name" value="FLUORIDE EXPORT PROTEIN 1-RELATED"/>
    <property type="match status" value="1"/>
</dbReference>
<keyword evidence="4 8" id="KW-1133">Transmembrane helix</keyword>
<comment type="similarity">
    <text evidence="6 8">Belongs to the fluoride channel Fluc/FEX (TC 1.A.43) family.</text>
</comment>
<feature type="binding site" evidence="8">
    <location>
        <position position="73"/>
    </location>
    <ligand>
        <name>Na(+)</name>
        <dbReference type="ChEBI" id="CHEBI:29101"/>
        <note>structural</note>
    </ligand>
</feature>
<evidence type="ECO:0000256" key="8">
    <source>
        <dbReference type="HAMAP-Rule" id="MF_00454"/>
    </source>
</evidence>
<keyword evidence="8" id="KW-0406">Ion transport</keyword>
<dbReference type="GeneID" id="37877230"/>
<evidence type="ECO:0000256" key="5">
    <source>
        <dbReference type="ARBA" id="ARBA00023136"/>
    </source>
</evidence>